<proteinExistence type="predicted"/>
<accession>A0A0B6X5D6</accession>
<evidence type="ECO:0000313" key="2">
    <source>
        <dbReference type="Proteomes" id="UP000032930"/>
    </source>
</evidence>
<gene>
    <name evidence="1" type="ORF">XBW1_0215</name>
</gene>
<dbReference type="AlphaFoldDB" id="A0A0B6X5D6"/>
<dbReference type="Proteomes" id="UP000032930">
    <property type="component" value="Chromosome"/>
</dbReference>
<dbReference type="EMBL" id="FO818637">
    <property type="protein sequence ID" value="CDM87574.1"/>
    <property type="molecule type" value="Genomic_DNA"/>
</dbReference>
<evidence type="ECO:0000313" key="1">
    <source>
        <dbReference type="EMBL" id="CDM87574.1"/>
    </source>
</evidence>
<protein>
    <submittedName>
        <fullName evidence="1">Uncharacterized protein</fullName>
    </submittedName>
</protein>
<reference evidence="1 2" key="1">
    <citation type="submission" date="2014-02" db="EMBL/GenBank/DDBJ databases">
        <authorList>
            <person name="Genoscope - CEA"/>
        </authorList>
    </citation>
    <scope>NUCLEOTIDE SEQUENCE [LARGE SCALE GENOMIC DNA]</scope>
    <source>
        <strain evidence="1 2">CS03</strain>
    </source>
</reference>
<organism evidence="1 2">
    <name type="scientific">Xenorhabdus bovienii</name>
    <name type="common">Xenorhabdus nematophila subsp. bovienii</name>
    <dbReference type="NCBI Taxonomy" id="40576"/>
    <lineage>
        <taxon>Bacteria</taxon>
        <taxon>Pseudomonadati</taxon>
        <taxon>Pseudomonadota</taxon>
        <taxon>Gammaproteobacteria</taxon>
        <taxon>Enterobacterales</taxon>
        <taxon>Morganellaceae</taxon>
        <taxon>Xenorhabdus</taxon>
    </lineage>
</organism>
<dbReference type="RefSeq" id="WP_155399057.1">
    <property type="nucleotide sequence ID" value="NZ_CAWMEF010000001.1"/>
</dbReference>
<sequence length="52" mass="5917">MPQVGKGWAKYNAYFKKEDEQINIGLGKGKALDIFNGNISKFERIKDIKKAD</sequence>
<dbReference type="KEGG" id="xbv:XBW1_0215"/>
<name>A0A0B6X5D6_XENBV</name>